<protein>
    <recommendedName>
        <fullName evidence="1">ATP-dependent DNA helicase</fullName>
        <ecNumber evidence="1">5.6.2.3</ecNumber>
    </recommendedName>
</protein>
<feature type="compositionally biased region" description="Basic and acidic residues" evidence="2">
    <location>
        <begin position="1"/>
        <end position="25"/>
    </location>
</feature>
<organism evidence="7 8">
    <name type="scientific">Oryza sativa subsp. japonica</name>
    <name type="common">Rice</name>
    <dbReference type="NCBI Taxonomy" id="39947"/>
    <lineage>
        <taxon>Eukaryota</taxon>
        <taxon>Viridiplantae</taxon>
        <taxon>Streptophyta</taxon>
        <taxon>Embryophyta</taxon>
        <taxon>Tracheophyta</taxon>
        <taxon>Spermatophyta</taxon>
        <taxon>Magnoliopsida</taxon>
        <taxon>Liliopsida</taxon>
        <taxon>Poales</taxon>
        <taxon>Poaceae</taxon>
        <taxon>BOP clade</taxon>
        <taxon>Oryzoideae</taxon>
        <taxon>Oryzeae</taxon>
        <taxon>Oryzinae</taxon>
        <taxon>Oryza</taxon>
        <taxon>Oryza sativa</taxon>
    </lineage>
</organism>
<dbReference type="Gene3D" id="2.40.50.140">
    <property type="entry name" value="Nucleic acid-binding proteins"/>
    <property type="match status" value="2"/>
</dbReference>
<evidence type="ECO:0000256" key="2">
    <source>
        <dbReference type="SAM" id="MobiDB-lite"/>
    </source>
</evidence>
<reference evidence="8" key="2">
    <citation type="journal article" date="2008" name="Nucleic Acids Res.">
        <title>The rice annotation project database (RAP-DB): 2008 update.</title>
        <authorList>
            <consortium name="The rice annotation project (RAP)"/>
        </authorList>
    </citation>
    <scope>GENOME REANNOTATION</scope>
    <source>
        <strain evidence="8">cv. Nipponbare</strain>
    </source>
</reference>
<dbReference type="EMBL" id="AC037197">
    <property type="protein sequence ID" value="AAL75753.1"/>
    <property type="molecule type" value="Genomic_DNA"/>
</dbReference>
<dbReference type="CDD" id="cd04480">
    <property type="entry name" value="RPA1_DBD_A_like"/>
    <property type="match status" value="1"/>
</dbReference>
<evidence type="ECO:0000256" key="1">
    <source>
        <dbReference type="RuleBase" id="RU363044"/>
    </source>
</evidence>
<feature type="compositionally biased region" description="Polar residues" evidence="2">
    <location>
        <begin position="1071"/>
        <end position="1084"/>
    </location>
</feature>
<keyword evidence="1" id="KW-0547">Nucleotide-binding</keyword>
<keyword evidence="1" id="KW-0234">DNA repair</keyword>
<dbReference type="PANTHER" id="PTHR10492">
    <property type="match status" value="1"/>
</dbReference>
<dbReference type="Gene3D" id="3.40.50.300">
    <property type="entry name" value="P-loop containing nucleotide triphosphate hydrolases"/>
    <property type="match status" value="1"/>
</dbReference>
<reference evidence="8" key="1">
    <citation type="journal article" date="2005" name="Nature">
        <title>The map-based sequence of the rice genome.</title>
        <authorList>
            <consortium name="International rice genome sequencing project (IRGSP)"/>
            <person name="Matsumoto T."/>
            <person name="Wu J."/>
            <person name="Kanamori H."/>
            <person name="Katayose Y."/>
            <person name="Fujisawa M."/>
            <person name="Namiki N."/>
            <person name="Mizuno H."/>
            <person name="Yamamoto K."/>
            <person name="Antonio B.A."/>
            <person name="Baba T."/>
            <person name="Sakata K."/>
            <person name="Nagamura Y."/>
            <person name="Aoki H."/>
            <person name="Arikawa K."/>
            <person name="Arita K."/>
            <person name="Bito T."/>
            <person name="Chiden Y."/>
            <person name="Fujitsuka N."/>
            <person name="Fukunaka R."/>
            <person name="Hamada M."/>
            <person name="Harada C."/>
            <person name="Hayashi A."/>
            <person name="Hijishita S."/>
            <person name="Honda M."/>
            <person name="Hosokawa S."/>
            <person name="Ichikawa Y."/>
            <person name="Idonuma A."/>
            <person name="Iijima M."/>
            <person name="Ikeda M."/>
            <person name="Ikeno M."/>
            <person name="Ito K."/>
            <person name="Ito S."/>
            <person name="Ito T."/>
            <person name="Ito Y."/>
            <person name="Ito Y."/>
            <person name="Iwabuchi A."/>
            <person name="Kamiya K."/>
            <person name="Karasawa W."/>
            <person name="Kurita K."/>
            <person name="Katagiri S."/>
            <person name="Kikuta A."/>
            <person name="Kobayashi H."/>
            <person name="Kobayashi N."/>
            <person name="Machita K."/>
            <person name="Maehara T."/>
            <person name="Masukawa M."/>
            <person name="Mizubayashi T."/>
            <person name="Mukai Y."/>
            <person name="Nagasaki H."/>
            <person name="Nagata Y."/>
            <person name="Naito S."/>
            <person name="Nakashima M."/>
            <person name="Nakama Y."/>
            <person name="Nakamichi Y."/>
            <person name="Nakamura M."/>
            <person name="Meguro A."/>
            <person name="Negishi M."/>
            <person name="Ohta I."/>
            <person name="Ohta T."/>
            <person name="Okamoto M."/>
            <person name="Ono N."/>
            <person name="Saji S."/>
            <person name="Sakaguchi M."/>
            <person name="Sakai K."/>
            <person name="Shibata M."/>
            <person name="Shimokawa T."/>
            <person name="Song J."/>
            <person name="Takazaki Y."/>
            <person name="Terasawa K."/>
            <person name="Tsugane M."/>
            <person name="Tsuji K."/>
            <person name="Ueda S."/>
            <person name="Waki K."/>
            <person name="Yamagata H."/>
            <person name="Yamamoto M."/>
            <person name="Yamamoto S."/>
            <person name="Yamane H."/>
            <person name="Yoshiki S."/>
            <person name="Yoshihara R."/>
            <person name="Yukawa K."/>
            <person name="Zhong H."/>
            <person name="Yano M."/>
            <person name="Yuan Q."/>
            <person name="Ouyang S."/>
            <person name="Liu J."/>
            <person name="Jones K.M."/>
            <person name="Gansberger K."/>
            <person name="Moffat K."/>
            <person name="Hill J."/>
            <person name="Bera J."/>
            <person name="Fadrosh D."/>
            <person name="Jin S."/>
            <person name="Johri S."/>
            <person name="Kim M."/>
            <person name="Overton L."/>
            <person name="Reardon M."/>
            <person name="Tsitrin T."/>
            <person name="Vuong H."/>
            <person name="Weaver B."/>
            <person name="Ciecko A."/>
            <person name="Tallon L."/>
            <person name="Jackson J."/>
            <person name="Pai G."/>
            <person name="Aken S.V."/>
            <person name="Utterback T."/>
            <person name="Reidmuller S."/>
            <person name="Feldblyum T."/>
            <person name="Hsiao J."/>
            <person name="Zismann V."/>
            <person name="Iobst S."/>
            <person name="de Vazeille A.R."/>
            <person name="Buell C.R."/>
            <person name="Ying K."/>
            <person name="Li Y."/>
            <person name="Lu T."/>
            <person name="Huang Y."/>
            <person name="Zhao Q."/>
            <person name="Feng Q."/>
            <person name="Zhang L."/>
            <person name="Zhu J."/>
            <person name="Weng Q."/>
            <person name="Mu J."/>
            <person name="Lu Y."/>
            <person name="Fan D."/>
            <person name="Liu Y."/>
            <person name="Guan J."/>
            <person name="Zhang Y."/>
            <person name="Yu S."/>
            <person name="Liu X."/>
            <person name="Zhang Y."/>
            <person name="Hong G."/>
            <person name="Han B."/>
            <person name="Choisne N."/>
            <person name="Demange N."/>
            <person name="Orjeda G."/>
            <person name="Samain S."/>
            <person name="Cattolico L."/>
            <person name="Pelletier E."/>
            <person name="Couloux A."/>
            <person name="Segurens B."/>
            <person name="Wincker P."/>
            <person name="D'Hont A."/>
            <person name="Scarpelli C."/>
            <person name="Weissenbach J."/>
            <person name="Salanoubat M."/>
            <person name="Quetier F."/>
            <person name="Yu Y."/>
            <person name="Kim H.R."/>
            <person name="Rambo T."/>
            <person name="Currie J."/>
            <person name="Collura K."/>
            <person name="Luo M."/>
            <person name="Yang T."/>
            <person name="Ammiraju J.S.S."/>
            <person name="Engler F."/>
            <person name="Soderlund C."/>
            <person name="Wing R.A."/>
            <person name="Palmer L.E."/>
            <person name="de la Bastide M."/>
            <person name="Spiegel L."/>
            <person name="Nascimento L."/>
            <person name="Zutavern T."/>
            <person name="O'Shaughnessy A."/>
            <person name="Dike S."/>
            <person name="Dedhia N."/>
            <person name="Preston R."/>
            <person name="Balija V."/>
            <person name="McCombie W.R."/>
            <person name="Chow T."/>
            <person name="Chen H."/>
            <person name="Chung M."/>
            <person name="Chen C."/>
            <person name="Shaw J."/>
            <person name="Wu H."/>
            <person name="Hsiao K."/>
            <person name="Chao Y."/>
            <person name="Chu M."/>
            <person name="Cheng C."/>
            <person name="Hour A."/>
            <person name="Lee P."/>
            <person name="Lin S."/>
            <person name="Lin Y."/>
            <person name="Liou J."/>
            <person name="Liu S."/>
            <person name="Hsing Y."/>
            <person name="Raghuvanshi S."/>
            <person name="Mohanty A."/>
            <person name="Bharti A.K."/>
            <person name="Gaur A."/>
            <person name="Gupta V."/>
            <person name="Kumar D."/>
            <person name="Ravi V."/>
            <person name="Vij S."/>
            <person name="Kapur A."/>
            <person name="Khurana P."/>
            <person name="Khurana P."/>
            <person name="Khurana J.P."/>
            <person name="Tyagi A.K."/>
            <person name="Gaikwad K."/>
            <person name="Singh A."/>
            <person name="Dalal V."/>
            <person name="Srivastava S."/>
            <person name="Dixit A."/>
            <person name="Pal A.K."/>
            <person name="Ghazi I.A."/>
            <person name="Yadav M."/>
            <person name="Pandit A."/>
            <person name="Bhargava A."/>
            <person name="Sureshbabu K."/>
            <person name="Batra K."/>
            <person name="Sharma T.R."/>
            <person name="Mohapatra T."/>
            <person name="Singh N.K."/>
            <person name="Messing J."/>
            <person name="Nelson A.B."/>
            <person name="Fuks G."/>
            <person name="Kavchok S."/>
            <person name="Keizer G."/>
            <person name="Linton E."/>
            <person name="Llaca V."/>
            <person name="Song R."/>
            <person name="Tanyolac B."/>
            <person name="Young S."/>
            <person name="Ho-Il K."/>
            <person name="Hahn J.H."/>
            <person name="Sangsakoo G."/>
            <person name="Vanavichit A."/>
            <person name="de Mattos Luiz.A.T."/>
            <person name="Zimmer P.D."/>
            <person name="Malone G."/>
            <person name="Dellagostin O."/>
            <person name="de Oliveira A.C."/>
            <person name="Bevan M."/>
            <person name="Bancroft I."/>
            <person name="Minx P."/>
            <person name="Cordum H."/>
            <person name="Wilson R."/>
            <person name="Cheng Z."/>
            <person name="Jin W."/>
            <person name="Jiang J."/>
            <person name="Leong S.A."/>
            <person name="Iwama H."/>
            <person name="Gojobori T."/>
            <person name="Itoh T."/>
            <person name="Niimura Y."/>
            <person name="Fujii Y."/>
            <person name="Habara T."/>
            <person name="Sakai H."/>
            <person name="Sato Y."/>
            <person name="Wilson G."/>
            <person name="Kumar K."/>
            <person name="McCouch S."/>
            <person name="Juretic N."/>
            <person name="Hoen D."/>
            <person name="Wright S."/>
            <person name="Bruskiewich R."/>
            <person name="Bureau T."/>
            <person name="Miyao A."/>
            <person name="Hirochika H."/>
            <person name="Nishikawa T."/>
            <person name="Kadowaki K."/>
            <person name="Sugiura M."/>
            <person name="Burr B."/>
            <person name="Sasaki T."/>
        </authorList>
    </citation>
    <scope>NUCLEOTIDE SEQUENCE [LARGE SCALE GENOMIC DNA]</scope>
    <source>
        <strain evidence="8">cv. Nipponbare</strain>
    </source>
</reference>
<dbReference type="Pfam" id="PF21530">
    <property type="entry name" value="Pif1_2B_dom"/>
    <property type="match status" value="1"/>
</dbReference>
<keyword evidence="1 7" id="KW-0347">Helicase</keyword>
<feature type="region of interest" description="Disordered" evidence="2">
    <location>
        <begin position="1"/>
        <end position="63"/>
    </location>
</feature>
<dbReference type="GO" id="GO:0016887">
    <property type="term" value="F:ATP hydrolysis activity"/>
    <property type="evidence" value="ECO:0007669"/>
    <property type="project" value="RHEA"/>
</dbReference>
<feature type="domain" description="DNA helicase Pif1-like 2B" evidence="6">
    <location>
        <begin position="736"/>
        <end position="780"/>
    </location>
</feature>
<dbReference type="InterPro" id="IPR027417">
    <property type="entry name" value="P-loop_NTPase"/>
</dbReference>
<dbReference type="GO" id="GO:0005524">
    <property type="term" value="F:ATP binding"/>
    <property type="evidence" value="ECO:0007669"/>
    <property type="project" value="UniProtKB-KW"/>
</dbReference>
<dbReference type="GO" id="GO:0006281">
    <property type="term" value="P:DNA repair"/>
    <property type="evidence" value="ECO:0007669"/>
    <property type="project" value="UniProtKB-KW"/>
</dbReference>
<comment type="cofactor">
    <cofactor evidence="1">
        <name>Mg(2+)</name>
        <dbReference type="ChEBI" id="CHEBI:18420"/>
    </cofactor>
</comment>
<dbReference type="GO" id="GO:0006310">
    <property type="term" value="P:DNA recombination"/>
    <property type="evidence" value="ECO:0007669"/>
    <property type="project" value="UniProtKB-KW"/>
</dbReference>
<accession>A0A5S6RBJ8</accession>
<dbReference type="GO" id="GO:0000723">
    <property type="term" value="P:telomere maintenance"/>
    <property type="evidence" value="ECO:0007669"/>
    <property type="project" value="InterPro"/>
</dbReference>
<comment type="similarity">
    <text evidence="1">Belongs to the helicase family.</text>
</comment>
<evidence type="ECO:0000259" key="6">
    <source>
        <dbReference type="Pfam" id="PF21530"/>
    </source>
</evidence>
<evidence type="ECO:0000313" key="8">
    <source>
        <dbReference type="Proteomes" id="UP000000763"/>
    </source>
</evidence>
<gene>
    <name evidence="7" type="primary">OSJNBa0065H03.12</name>
</gene>
<dbReference type="SUPFAM" id="SSF52540">
    <property type="entry name" value="P-loop containing nucleoside triphosphate hydrolases"/>
    <property type="match status" value="1"/>
</dbReference>
<keyword evidence="1" id="KW-0227">DNA damage</keyword>
<dbReference type="EC" id="5.6.2.3" evidence="1"/>
<keyword evidence="1" id="KW-0378">Hydrolase</keyword>
<proteinExistence type="inferred from homology"/>
<feature type="domain" description="DNA helicase Pif1-like DEAD-box helicase" evidence="4">
    <location>
        <begin position="498"/>
        <end position="633"/>
    </location>
</feature>
<feature type="domain" description="Replication protein A 70 kDa DNA-binding subunit B/D first OB fold" evidence="3">
    <location>
        <begin position="786"/>
        <end position="874"/>
    </location>
</feature>
<dbReference type="PANTHER" id="PTHR10492:SF90">
    <property type="entry name" value="ATP-DEPENDENT DNA HELICASE"/>
    <property type="match status" value="1"/>
</dbReference>
<evidence type="ECO:0000313" key="7">
    <source>
        <dbReference type="EMBL" id="AAL75753.1"/>
    </source>
</evidence>
<keyword evidence="1" id="KW-0233">DNA recombination</keyword>
<evidence type="ECO:0000259" key="3">
    <source>
        <dbReference type="Pfam" id="PF02721"/>
    </source>
</evidence>
<dbReference type="InterPro" id="IPR012340">
    <property type="entry name" value="NA-bd_OB-fold"/>
</dbReference>
<dbReference type="InterPro" id="IPR010285">
    <property type="entry name" value="DNA_helicase_pif1-like_DEAD"/>
</dbReference>
<dbReference type="Pfam" id="PF14214">
    <property type="entry name" value="Helitron_like_N"/>
    <property type="match status" value="1"/>
</dbReference>
<dbReference type="GO" id="GO:0043139">
    <property type="term" value="F:5'-3' DNA helicase activity"/>
    <property type="evidence" value="ECO:0007669"/>
    <property type="project" value="UniProtKB-EC"/>
</dbReference>
<dbReference type="Pfam" id="PF02721">
    <property type="entry name" value="DUF223"/>
    <property type="match status" value="1"/>
</dbReference>
<feature type="region of interest" description="Disordered" evidence="2">
    <location>
        <begin position="1062"/>
        <end position="1084"/>
    </location>
</feature>
<evidence type="ECO:0000259" key="5">
    <source>
        <dbReference type="Pfam" id="PF14214"/>
    </source>
</evidence>
<dbReference type="InterPro" id="IPR003871">
    <property type="entry name" value="RFA1B/D_OB_1st"/>
</dbReference>
<comment type="catalytic activity">
    <reaction evidence="1">
        <text>ATP + H2O = ADP + phosphate + H(+)</text>
        <dbReference type="Rhea" id="RHEA:13065"/>
        <dbReference type="ChEBI" id="CHEBI:15377"/>
        <dbReference type="ChEBI" id="CHEBI:15378"/>
        <dbReference type="ChEBI" id="CHEBI:30616"/>
        <dbReference type="ChEBI" id="CHEBI:43474"/>
        <dbReference type="ChEBI" id="CHEBI:456216"/>
        <dbReference type="EC" id="5.6.2.3"/>
    </reaction>
</comment>
<name>A0A5S6RBJ8_ORYSJ</name>
<dbReference type="SUPFAM" id="SSF50249">
    <property type="entry name" value="Nucleic acid-binding proteins"/>
    <property type="match status" value="2"/>
</dbReference>
<feature type="domain" description="Helitron helicase-like" evidence="5">
    <location>
        <begin position="76"/>
        <end position="198"/>
    </location>
</feature>
<dbReference type="InterPro" id="IPR049163">
    <property type="entry name" value="Pif1-like_2B_dom"/>
</dbReference>
<sequence length="1084" mass="122627">MVAAGDHRRSGTAAERGEGRGKGGDGPRLTPGRRRRRRGRSEQREAAARLGSTGSTAFRRSATETERWTRVVLGRDNHQKELRGESVDGIVDAIDKGVTDGDSIGKRVILPASFTGGRRYMVMNYQDAMTICRVYGSLDLFVTYTCNSKWQEIAEAIRFEPSQQPSDRADIIVRVFNMKVNEFIADIREGRTFGKVLAGQDRAKIYFETIAKTTNASPNHDLAPRDEILEYMDARFVSTCEALHRLFEFDIHYRVPPVERLVVHLPGKNYVRYEKGSDLRAVLESPATKRSMLTEWFEANKKYSKARSLTYCEFPKEWSWESSSRVWCQRTPAAKIGRIYYVHPTASELYYLRMLLMIVKGAQSYVDVRTFNNIVYATFREACEARGLLEGDNEWYLLFDEAIVSASSQHLRQLFVTILLYCSVSDVRSLFNKYWLYMIDDIHSKLKKALDNPNCIIPPDHLLNLLLHELANVFANSGGNIKDFNLPHPSSVPHIPGICNVKRGTMLAELLIETALIIWDEAPMTHRRCFEALDRTLCDILSETCPLNSIIPFGGKPVVLGGDFRQILPVVPKGSRRAIINASVTNSDLWKHVTILTMNIKMRLLNTMLPKNEKKDMDDFSQWVLAVGDGTLPMIAKEGESYPTWITIPDDLLIITDGDKINAIVSEVYPDFLASYKNPEYLASRAIVCPNNTTVDEINDYIIGLLPGDAKIYSSCDTISKCSEQIPDFDLLYPPEFLNSIDATNFPTYRLILKEAAVVMLLRNLNQSIGLCNGTRLLVTDSNKRILARVSRLWNFTDLNDDTKIFHTDLVLLDEMGTSIHAQIYPPITEKMKPLLKEEKVYYIDSFTVRAANRTYRLVANNLMILFSKWTTLEEHINVPPHFPGITFSLTPFEDVPSLVEKKSFYVALAQTFNQSSGLMSLLQDTTRMYQKKRGTRFIVNVTVRRICNEYSWWYKVVLIASDDDANATFILFGRIAQRLLRRPVESLIEEKPPNSEYIPSEITSLIGSNFAWNVSFTRDTVMRSQECLQVNSIISAGASNQPLLLMSPDASQVTSAIVSASSSSSVQTAPTPNETSNESQQPI</sequence>
<evidence type="ECO:0000259" key="4">
    <source>
        <dbReference type="Pfam" id="PF05970"/>
    </source>
</evidence>
<dbReference type="AlphaFoldDB" id="A0A5S6RBJ8"/>
<dbReference type="Pfam" id="PF05970">
    <property type="entry name" value="PIF1"/>
    <property type="match status" value="1"/>
</dbReference>
<keyword evidence="1" id="KW-0067">ATP-binding</keyword>
<dbReference type="InterPro" id="IPR025476">
    <property type="entry name" value="Helitron_helicase-like"/>
</dbReference>
<dbReference type="Proteomes" id="UP000000763">
    <property type="component" value="Chromosome 10"/>
</dbReference>